<comment type="caution">
    <text evidence="3">The sequence shown here is derived from an EMBL/GenBank/DDBJ whole genome shotgun (WGS) entry which is preliminary data.</text>
</comment>
<dbReference type="Proteomes" id="UP000828390">
    <property type="component" value="Unassembled WGS sequence"/>
</dbReference>
<dbReference type="PROSITE" id="PS00028">
    <property type="entry name" value="ZINC_FINGER_C2H2_1"/>
    <property type="match status" value="1"/>
</dbReference>
<gene>
    <name evidence="3" type="ORF">DPMN_188732</name>
</gene>
<dbReference type="InterPro" id="IPR013087">
    <property type="entry name" value="Znf_C2H2_type"/>
</dbReference>
<proteinExistence type="predicted"/>
<organism evidence="3 4">
    <name type="scientific">Dreissena polymorpha</name>
    <name type="common">Zebra mussel</name>
    <name type="synonym">Mytilus polymorpha</name>
    <dbReference type="NCBI Taxonomy" id="45954"/>
    <lineage>
        <taxon>Eukaryota</taxon>
        <taxon>Metazoa</taxon>
        <taxon>Spiralia</taxon>
        <taxon>Lophotrochozoa</taxon>
        <taxon>Mollusca</taxon>
        <taxon>Bivalvia</taxon>
        <taxon>Autobranchia</taxon>
        <taxon>Heteroconchia</taxon>
        <taxon>Euheterodonta</taxon>
        <taxon>Imparidentia</taxon>
        <taxon>Neoheterodontei</taxon>
        <taxon>Myida</taxon>
        <taxon>Dreissenoidea</taxon>
        <taxon>Dreissenidae</taxon>
        <taxon>Dreissena</taxon>
    </lineage>
</organism>
<keyword evidence="4" id="KW-1185">Reference proteome</keyword>
<dbReference type="SUPFAM" id="SSF57667">
    <property type="entry name" value="beta-beta-alpha zinc fingers"/>
    <property type="match status" value="1"/>
</dbReference>
<keyword evidence="1" id="KW-0863">Zinc-finger</keyword>
<dbReference type="PROSITE" id="PS50157">
    <property type="entry name" value="ZINC_FINGER_C2H2_2"/>
    <property type="match status" value="1"/>
</dbReference>
<dbReference type="GO" id="GO:0008270">
    <property type="term" value="F:zinc ion binding"/>
    <property type="evidence" value="ECO:0007669"/>
    <property type="project" value="UniProtKB-KW"/>
</dbReference>
<evidence type="ECO:0000313" key="3">
    <source>
        <dbReference type="EMBL" id="KAH3754073.1"/>
    </source>
</evidence>
<protein>
    <recommendedName>
        <fullName evidence="2">C2H2-type domain-containing protein</fullName>
    </recommendedName>
</protein>
<sequence>MLQPFEDHLPLGGEQNYKNVCRLCNSVFFHIEHLTKHVKKVHIVKRFQCDQCDRLASIY</sequence>
<evidence type="ECO:0000313" key="4">
    <source>
        <dbReference type="Proteomes" id="UP000828390"/>
    </source>
</evidence>
<name>A0A9D4IBL8_DREPO</name>
<keyword evidence="1" id="KW-0862">Zinc</keyword>
<evidence type="ECO:0000256" key="1">
    <source>
        <dbReference type="PROSITE-ProRule" id="PRU00042"/>
    </source>
</evidence>
<reference evidence="3" key="1">
    <citation type="journal article" date="2019" name="bioRxiv">
        <title>The Genome of the Zebra Mussel, Dreissena polymorpha: A Resource for Invasive Species Research.</title>
        <authorList>
            <person name="McCartney M.A."/>
            <person name="Auch B."/>
            <person name="Kono T."/>
            <person name="Mallez S."/>
            <person name="Zhang Y."/>
            <person name="Obille A."/>
            <person name="Becker A."/>
            <person name="Abrahante J.E."/>
            <person name="Garbe J."/>
            <person name="Badalamenti J.P."/>
            <person name="Herman A."/>
            <person name="Mangelson H."/>
            <person name="Liachko I."/>
            <person name="Sullivan S."/>
            <person name="Sone E.D."/>
            <person name="Koren S."/>
            <person name="Silverstein K.A.T."/>
            <person name="Beckman K.B."/>
            <person name="Gohl D.M."/>
        </authorList>
    </citation>
    <scope>NUCLEOTIDE SEQUENCE</scope>
    <source>
        <strain evidence="3">Duluth1</strain>
        <tissue evidence="3">Whole animal</tissue>
    </source>
</reference>
<dbReference type="AlphaFoldDB" id="A0A9D4IBL8"/>
<dbReference type="EMBL" id="JAIWYP010000010">
    <property type="protein sequence ID" value="KAH3754073.1"/>
    <property type="molecule type" value="Genomic_DNA"/>
</dbReference>
<keyword evidence="1" id="KW-0479">Metal-binding</keyword>
<accession>A0A9D4IBL8</accession>
<dbReference type="InterPro" id="IPR036236">
    <property type="entry name" value="Znf_C2H2_sf"/>
</dbReference>
<evidence type="ECO:0000259" key="2">
    <source>
        <dbReference type="PROSITE" id="PS50157"/>
    </source>
</evidence>
<reference evidence="3" key="2">
    <citation type="submission" date="2020-11" db="EMBL/GenBank/DDBJ databases">
        <authorList>
            <person name="McCartney M.A."/>
            <person name="Auch B."/>
            <person name="Kono T."/>
            <person name="Mallez S."/>
            <person name="Becker A."/>
            <person name="Gohl D.M."/>
            <person name="Silverstein K.A.T."/>
            <person name="Koren S."/>
            <person name="Bechman K.B."/>
            <person name="Herman A."/>
            <person name="Abrahante J.E."/>
            <person name="Garbe J."/>
        </authorList>
    </citation>
    <scope>NUCLEOTIDE SEQUENCE</scope>
    <source>
        <strain evidence="3">Duluth1</strain>
        <tissue evidence="3">Whole animal</tissue>
    </source>
</reference>
<dbReference type="Gene3D" id="3.30.160.60">
    <property type="entry name" value="Classic Zinc Finger"/>
    <property type="match status" value="1"/>
</dbReference>
<feature type="domain" description="C2H2-type" evidence="2">
    <location>
        <begin position="19"/>
        <end position="47"/>
    </location>
</feature>